<dbReference type="OrthoDB" id="784962at2759"/>
<feature type="non-terminal residue" evidence="2">
    <location>
        <position position="1"/>
    </location>
</feature>
<feature type="compositionally biased region" description="Basic and acidic residues" evidence="1">
    <location>
        <begin position="100"/>
        <end position="114"/>
    </location>
</feature>
<sequence length="214" mass="23809">ICWPYPTGRPSLCESWRFRLSQLFPSSSAILPVCEIDSNHSLEPVCLSSLALHLRTLWHSLRWDDILQVPGPEGPPLVRILMQVYLPGVAIPASGTRDRRYRNEGVGKAKRDNDNDGEEEDDENGSISGAVKASGERITKTDWDDELDDSSQAGGPDILRLDDEAIGCIGRDGFGRPCHRERIEASGWGRPEGITERRIISIKPNVSPLPRLHH</sequence>
<name>A0A3S5AN99_9PLAT</name>
<accession>A0A3S5AN99</accession>
<evidence type="ECO:0000313" key="2">
    <source>
        <dbReference type="EMBL" id="VEL28013.1"/>
    </source>
</evidence>
<organism evidence="2 3">
    <name type="scientific">Protopolystoma xenopodis</name>
    <dbReference type="NCBI Taxonomy" id="117903"/>
    <lineage>
        <taxon>Eukaryota</taxon>
        <taxon>Metazoa</taxon>
        <taxon>Spiralia</taxon>
        <taxon>Lophotrochozoa</taxon>
        <taxon>Platyhelminthes</taxon>
        <taxon>Monogenea</taxon>
        <taxon>Polyopisthocotylea</taxon>
        <taxon>Polystomatidea</taxon>
        <taxon>Polystomatidae</taxon>
        <taxon>Protopolystoma</taxon>
    </lineage>
</organism>
<dbReference type="Proteomes" id="UP000784294">
    <property type="component" value="Unassembled WGS sequence"/>
</dbReference>
<gene>
    <name evidence="2" type="ORF">PXEA_LOCUS21453</name>
</gene>
<dbReference type="AlphaFoldDB" id="A0A3S5AN99"/>
<proteinExistence type="predicted"/>
<feature type="compositionally biased region" description="Acidic residues" evidence="1">
    <location>
        <begin position="115"/>
        <end position="124"/>
    </location>
</feature>
<reference evidence="2" key="1">
    <citation type="submission" date="2018-11" db="EMBL/GenBank/DDBJ databases">
        <authorList>
            <consortium name="Pathogen Informatics"/>
        </authorList>
    </citation>
    <scope>NUCLEOTIDE SEQUENCE</scope>
</reference>
<evidence type="ECO:0000256" key="1">
    <source>
        <dbReference type="SAM" id="MobiDB-lite"/>
    </source>
</evidence>
<feature type="region of interest" description="Disordered" evidence="1">
    <location>
        <begin position="100"/>
        <end position="158"/>
    </location>
</feature>
<keyword evidence="3" id="KW-1185">Reference proteome</keyword>
<protein>
    <submittedName>
        <fullName evidence="2">Uncharacterized protein</fullName>
    </submittedName>
</protein>
<comment type="caution">
    <text evidence="2">The sequence shown here is derived from an EMBL/GenBank/DDBJ whole genome shotgun (WGS) entry which is preliminary data.</text>
</comment>
<dbReference type="EMBL" id="CAAALY010091693">
    <property type="protein sequence ID" value="VEL28013.1"/>
    <property type="molecule type" value="Genomic_DNA"/>
</dbReference>
<evidence type="ECO:0000313" key="3">
    <source>
        <dbReference type="Proteomes" id="UP000784294"/>
    </source>
</evidence>